<feature type="transmembrane region" description="Helical" evidence="1">
    <location>
        <begin position="21"/>
        <end position="40"/>
    </location>
</feature>
<reference evidence="2 3" key="1">
    <citation type="submission" date="2018-02" db="EMBL/GenBank/DDBJ databases">
        <authorList>
            <person name="Cohen D.B."/>
            <person name="Kent A.D."/>
        </authorList>
    </citation>
    <scope>NUCLEOTIDE SEQUENCE [LARGE SCALE GENOMIC DNA]</scope>
    <source>
        <strain evidence="2 3">ULC007</strain>
    </source>
</reference>
<evidence type="ECO:0000313" key="2">
    <source>
        <dbReference type="EMBL" id="PSB21759.1"/>
    </source>
</evidence>
<dbReference type="Pfam" id="PF09852">
    <property type="entry name" value="DUF2079"/>
    <property type="match status" value="1"/>
</dbReference>
<proteinExistence type="predicted"/>
<dbReference type="EMBL" id="PVWG01000002">
    <property type="protein sequence ID" value="PSB21759.1"/>
    <property type="molecule type" value="Genomic_DNA"/>
</dbReference>
<keyword evidence="1" id="KW-0812">Transmembrane</keyword>
<gene>
    <name evidence="2" type="ORF">C7B65_03505</name>
</gene>
<feature type="transmembrane region" description="Helical" evidence="1">
    <location>
        <begin position="273"/>
        <end position="291"/>
    </location>
</feature>
<name>A0A2T1DMQ3_9CYAN</name>
<reference evidence="2 3" key="2">
    <citation type="submission" date="2018-03" db="EMBL/GenBank/DDBJ databases">
        <title>The ancient ancestry and fast evolution of plastids.</title>
        <authorList>
            <person name="Moore K.R."/>
            <person name="Magnabosco C."/>
            <person name="Momper L."/>
            <person name="Gold D.A."/>
            <person name="Bosak T."/>
            <person name="Fournier G.P."/>
        </authorList>
    </citation>
    <scope>NUCLEOTIDE SEQUENCE [LARGE SCALE GENOMIC DNA]</scope>
    <source>
        <strain evidence="2 3">ULC007</strain>
    </source>
</reference>
<dbReference type="Proteomes" id="UP000238634">
    <property type="component" value="Unassembled WGS sequence"/>
</dbReference>
<keyword evidence="1" id="KW-0472">Membrane</keyword>
<comment type="caution">
    <text evidence="2">The sequence shown here is derived from an EMBL/GenBank/DDBJ whole genome shotgun (WGS) entry which is preliminary data.</text>
</comment>
<feature type="transmembrane region" description="Helical" evidence="1">
    <location>
        <begin position="326"/>
        <end position="349"/>
    </location>
</feature>
<feature type="transmembrane region" description="Helical" evidence="1">
    <location>
        <begin position="101"/>
        <end position="121"/>
    </location>
</feature>
<evidence type="ECO:0000313" key="3">
    <source>
        <dbReference type="Proteomes" id="UP000238634"/>
    </source>
</evidence>
<feature type="transmembrane region" description="Helical" evidence="1">
    <location>
        <begin position="179"/>
        <end position="205"/>
    </location>
</feature>
<feature type="transmembrane region" description="Helical" evidence="1">
    <location>
        <begin position="355"/>
        <end position="373"/>
    </location>
</feature>
<feature type="transmembrane region" description="Helical" evidence="1">
    <location>
        <begin position="217"/>
        <end position="237"/>
    </location>
</feature>
<sequence>MQTQKVQAWQKYLDRTYLQKIVPPAIARIVAINSLIFFVCSSVRHLLFQSTALDLGYFDQAIYLISQGITPIVSFWGYHFMGGHADWILYGVAVFYKLYPSVYWLFAIQAISLSMGALPIWHLARQAGLNASQANTIALSYLLYPLLFNLNLFDFHPEVIALPLILTAVLAARADRVGWFTFCIVLILGCRDALSLTVAAMGFWLLVFEKKRQCGTIAILLGGIWFAIATQLVIPYFRPGGVESVARYGYLGTSLAEVVKNLFLKPWLILEKLFSIDTLFYVFLLVIPIAWGLSLRSLTPLVAALPTFVINILSESESQRNLVHQYSLPALPFLVLSVISAMAAGKGWIKNSRTIILWSLMAFLALAKYGFFWEKYLDRLDTWQATREAIAQVHSKGAVLTTSYIAPHLTHRPFLEYTNLVAPPTTLNQFDYVLLNLRHPGWASSLELANQVFQLAQKTPQFQLQYEHDQVYLFVKKD</sequence>
<organism evidence="2 3">
    <name type="scientific">Phormidesmis priestleyi ULC007</name>
    <dbReference type="NCBI Taxonomy" id="1920490"/>
    <lineage>
        <taxon>Bacteria</taxon>
        <taxon>Bacillati</taxon>
        <taxon>Cyanobacteriota</taxon>
        <taxon>Cyanophyceae</taxon>
        <taxon>Leptolyngbyales</taxon>
        <taxon>Leptolyngbyaceae</taxon>
        <taxon>Phormidesmis</taxon>
    </lineage>
</organism>
<keyword evidence="1" id="KW-1133">Transmembrane helix</keyword>
<dbReference type="InterPro" id="IPR018650">
    <property type="entry name" value="STSV1_Orf64"/>
</dbReference>
<dbReference type="OrthoDB" id="2079361at2"/>
<protein>
    <submittedName>
        <fullName evidence="2">DUF2079 domain-containing protein</fullName>
    </submittedName>
</protein>
<keyword evidence="3" id="KW-1185">Reference proteome</keyword>
<dbReference type="AlphaFoldDB" id="A0A2T1DMQ3"/>
<evidence type="ECO:0000256" key="1">
    <source>
        <dbReference type="SAM" id="Phobius"/>
    </source>
</evidence>
<accession>A0A2T1DMQ3</accession>
<feature type="transmembrane region" description="Helical" evidence="1">
    <location>
        <begin position="128"/>
        <end position="147"/>
    </location>
</feature>
<dbReference type="STRING" id="1920490.GCA_001895925_01689"/>
<feature type="transmembrane region" description="Helical" evidence="1">
    <location>
        <begin position="61"/>
        <end position="81"/>
    </location>
</feature>